<accession>A0A133VPQ2</accession>
<dbReference type="EMBL" id="LHYJ01000015">
    <property type="protein sequence ID" value="KXB08425.1"/>
    <property type="molecule type" value="Genomic_DNA"/>
</dbReference>
<reference evidence="1 2" key="1">
    <citation type="journal article" date="2016" name="Sci. Rep.">
        <title>Metabolic traits of an uncultured archaeal lineage -MSBL1- from brine pools of the Red Sea.</title>
        <authorList>
            <person name="Mwirichia R."/>
            <person name="Alam I."/>
            <person name="Rashid M."/>
            <person name="Vinu M."/>
            <person name="Ba-Alawi W."/>
            <person name="Anthony Kamau A."/>
            <person name="Kamanda Ngugi D."/>
            <person name="Goker M."/>
            <person name="Klenk H.P."/>
            <person name="Bajic V."/>
            <person name="Stingl U."/>
        </authorList>
    </citation>
    <scope>NUCLEOTIDE SEQUENCE [LARGE SCALE GENOMIC DNA]</scope>
    <source>
        <strain evidence="1">SCGC-AAA382N08</strain>
    </source>
</reference>
<comment type="caution">
    <text evidence="1">The sequence shown here is derived from an EMBL/GenBank/DDBJ whole genome shotgun (WGS) entry which is preliminary data.</text>
</comment>
<name>A0A133VPQ2_9EURY</name>
<dbReference type="Proteomes" id="UP000070175">
    <property type="component" value="Unassembled WGS sequence"/>
</dbReference>
<keyword evidence="2" id="KW-1185">Reference proteome</keyword>
<proteinExistence type="predicted"/>
<evidence type="ECO:0000313" key="1">
    <source>
        <dbReference type="EMBL" id="KXB08425.1"/>
    </source>
</evidence>
<dbReference type="AlphaFoldDB" id="A0A133VPQ2"/>
<gene>
    <name evidence="1" type="ORF">AKJ56_01340</name>
</gene>
<evidence type="ECO:0000313" key="2">
    <source>
        <dbReference type="Proteomes" id="UP000070175"/>
    </source>
</evidence>
<sequence>MTVVIVALFFSLLVEVLKTDYLKEGVSMRHELLTDKELAEVVKEKVESDDWFVVQGNNSQSFIEFCTLIENKFYEPGTERNEGFEVVLPVFVVFLRKEELSERVIAFLESKIEEQEEEFSEKF</sequence>
<organism evidence="1 2">
    <name type="scientific">candidate division MSBL1 archaeon SCGC-AAA382N08</name>
    <dbReference type="NCBI Taxonomy" id="1698285"/>
    <lineage>
        <taxon>Archaea</taxon>
        <taxon>Methanobacteriati</taxon>
        <taxon>Methanobacteriota</taxon>
        <taxon>candidate division MSBL1</taxon>
    </lineage>
</organism>
<protein>
    <submittedName>
        <fullName evidence="1">Uncharacterized protein</fullName>
    </submittedName>
</protein>